<evidence type="ECO:0000313" key="2">
    <source>
        <dbReference type="EMBL" id="KAL5105747.1"/>
    </source>
</evidence>
<keyword evidence="3" id="KW-1185">Reference proteome</keyword>
<sequence>MSTEASDEICLTEDSSICNRTFELLDATFPSLTPVIDRKVSNCDKKDLTSPILDVNGRPRATINYETLFYTPAPTASSYPMATPEVVKGWASTAARSESAFYRRKAYDEARRKSSLSIPRVDPRRRASITAVAVARRERVDAAALRTSKRAEARRKVMSKNRSGLYS</sequence>
<reference evidence="2 3" key="1">
    <citation type="journal article" date="2022" name="Front. Cell. Infect. Microbiol.">
        <title>The Genomes of Two Strains of Taenia crassiceps the Animal Model for the Study of Human Cysticercosis.</title>
        <authorList>
            <person name="Bobes R.J."/>
            <person name="Estrada K."/>
            <person name="Rios-Valencia D.G."/>
            <person name="Calderon-Gallegos A."/>
            <person name="de la Torre P."/>
            <person name="Carrero J.C."/>
            <person name="Sanchez-Flores A."/>
            <person name="Laclette J.P."/>
        </authorList>
    </citation>
    <scope>NUCLEOTIDE SEQUENCE [LARGE SCALE GENOMIC DNA]</scope>
    <source>
        <strain evidence="2">WFUcys</strain>
    </source>
</reference>
<feature type="region of interest" description="Disordered" evidence="1">
    <location>
        <begin position="146"/>
        <end position="167"/>
    </location>
</feature>
<proteinExistence type="predicted"/>
<name>A0ABR4Q7V1_9CEST</name>
<dbReference type="EMBL" id="JAKROA010000007">
    <property type="protein sequence ID" value="KAL5105747.1"/>
    <property type="molecule type" value="Genomic_DNA"/>
</dbReference>
<organism evidence="2 3">
    <name type="scientific">Taenia crassiceps</name>
    <dbReference type="NCBI Taxonomy" id="6207"/>
    <lineage>
        <taxon>Eukaryota</taxon>
        <taxon>Metazoa</taxon>
        <taxon>Spiralia</taxon>
        <taxon>Lophotrochozoa</taxon>
        <taxon>Platyhelminthes</taxon>
        <taxon>Cestoda</taxon>
        <taxon>Eucestoda</taxon>
        <taxon>Cyclophyllidea</taxon>
        <taxon>Taeniidae</taxon>
        <taxon>Taenia</taxon>
    </lineage>
</organism>
<evidence type="ECO:0000313" key="3">
    <source>
        <dbReference type="Proteomes" id="UP001651158"/>
    </source>
</evidence>
<accession>A0ABR4Q7V1</accession>
<gene>
    <name evidence="2" type="ORF">TcWFU_003720</name>
</gene>
<dbReference type="Proteomes" id="UP001651158">
    <property type="component" value="Unassembled WGS sequence"/>
</dbReference>
<comment type="caution">
    <text evidence="2">The sequence shown here is derived from an EMBL/GenBank/DDBJ whole genome shotgun (WGS) entry which is preliminary data.</text>
</comment>
<protein>
    <submittedName>
        <fullName evidence="2">Uncharacterized protein</fullName>
    </submittedName>
</protein>
<evidence type="ECO:0000256" key="1">
    <source>
        <dbReference type="SAM" id="MobiDB-lite"/>
    </source>
</evidence>